<feature type="region of interest" description="Disordered" evidence="1">
    <location>
        <begin position="1"/>
        <end position="31"/>
    </location>
</feature>
<name>A0A9W6SXM1_CANBO</name>
<accession>A0A9W6SXM1</accession>
<gene>
    <name evidence="2" type="ORF">Cboi02_000136500</name>
</gene>
<organism evidence="2 3">
    <name type="scientific">Candida boidinii</name>
    <name type="common">Yeast</name>
    <dbReference type="NCBI Taxonomy" id="5477"/>
    <lineage>
        <taxon>Eukaryota</taxon>
        <taxon>Fungi</taxon>
        <taxon>Dikarya</taxon>
        <taxon>Ascomycota</taxon>
        <taxon>Saccharomycotina</taxon>
        <taxon>Pichiomycetes</taxon>
        <taxon>Pichiales</taxon>
        <taxon>Pichiaceae</taxon>
        <taxon>Ogataea</taxon>
        <taxon>Ogataea/Candida clade</taxon>
    </lineage>
</organism>
<evidence type="ECO:0000256" key="1">
    <source>
        <dbReference type="SAM" id="MobiDB-lite"/>
    </source>
</evidence>
<dbReference type="AlphaFoldDB" id="A0A9W6SXM1"/>
<evidence type="ECO:0000313" key="2">
    <source>
        <dbReference type="EMBL" id="GME68051.1"/>
    </source>
</evidence>
<keyword evidence="3" id="KW-1185">Reference proteome</keyword>
<sequence>MAPGRLDNSSSINGKSVFNKKNSNTSKDKNKPLISFSKYSYLQSTREKFLDSNNKIDSQNSKTSLVKNSSDLGSYDLPYYTSSYYKKILESSRKRKTVSDMLNKRLNLASSSSARTENKQTDLETSSIRSNPLFVKSNSHNSSINNTKDLNNWFKSIKTEAQKILIDAENEDKSFYKELDQEIENSKILDSDYIVESSLKDLDNILSNNNNSRRGRRR</sequence>
<protein>
    <submittedName>
        <fullName evidence="2">Unnamed protein product</fullName>
    </submittedName>
</protein>
<reference evidence="2" key="1">
    <citation type="submission" date="2023-04" db="EMBL/GenBank/DDBJ databases">
        <title>Candida boidinii NBRC 10035.</title>
        <authorList>
            <person name="Ichikawa N."/>
            <person name="Sato H."/>
            <person name="Tonouchi N."/>
        </authorList>
    </citation>
    <scope>NUCLEOTIDE SEQUENCE</scope>
    <source>
        <strain evidence="2">NBRC 10035</strain>
    </source>
</reference>
<dbReference type="EMBL" id="BSXN01000314">
    <property type="protein sequence ID" value="GME68051.1"/>
    <property type="molecule type" value="Genomic_DNA"/>
</dbReference>
<comment type="caution">
    <text evidence="2">The sequence shown here is derived from an EMBL/GenBank/DDBJ whole genome shotgun (WGS) entry which is preliminary data.</text>
</comment>
<proteinExistence type="predicted"/>
<dbReference type="Proteomes" id="UP001165120">
    <property type="component" value="Unassembled WGS sequence"/>
</dbReference>
<evidence type="ECO:0000313" key="3">
    <source>
        <dbReference type="Proteomes" id="UP001165120"/>
    </source>
</evidence>
<feature type="compositionally biased region" description="Polar residues" evidence="1">
    <location>
        <begin position="7"/>
        <end position="16"/>
    </location>
</feature>